<dbReference type="InterPro" id="IPR009060">
    <property type="entry name" value="UBA-like_sf"/>
</dbReference>
<name>A0ABD0JHT0_9CAEN</name>
<reference evidence="9 10" key="1">
    <citation type="journal article" date="2023" name="Sci. Data">
        <title>Genome assembly of the Korean intertidal mud-creeper Batillaria attramentaria.</title>
        <authorList>
            <person name="Patra A.K."/>
            <person name="Ho P.T."/>
            <person name="Jun S."/>
            <person name="Lee S.J."/>
            <person name="Kim Y."/>
            <person name="Won Y.J."/>
        </authorList>
    </citation>
    <scope>NUCLEOTIDE SEQUENCE [LARGE SCALE GENOMIC DNA]</scope>
    <source>
        <strain evidence="9">Wonlab-2016</strain>
    </source>
</reference>
<dbReference type="Pfam" id="PF00627">
    <property type="entry name" value="UBA"/>
    <property type="match status" value="1"/>
</dbReference>
<keyword evidence="3" id="KW-0156">Chromatin regulator</keyword>
<dbReference type="PROSITE" id="PS50030">
    <property type="entry name" value="UBA"/>
    <property type="match status" value="1"/>
</dbReference>
<dbReference type="PANTHER" id="PTHR13681:SF24">
    <property type="entry name" value="TUDOR DOMAIN-CONTAINING PROTEIN 3"/>
    <property type="match status" value="1"/>
</dbReference>
<feature type="compositionally biased region" description="Basic and acidic residues" evidence="6">
    <location>
        <begin position="322"/>
        <end position="338"/>
    </location>
</feature>
<dbReference type="AlphaFoldDB" id="A0ABD0JHT0"/>
<accession>A0ABD0JHT0</accession>
<dbReference type="Pfam" id="PF00567">
    <property type="entry name" value="TUDOR"/>
    <property type="match status" value="1"/>
</dbReference>
<feature type="region of interest" description="Disordered" evidence="6">
    <location>
        <begin position="286"/>
        <end position="630"/>
    </location>
</feature>
<feature type="compositionally biased region" description="Polar residues" evidence="6">
    <location>
        <begin position="569"/>
        <end position="604"/>
    </location>
</feature>
<evidence type="ECO:0000259" key="7">
    <source>
        <dbReference type="PROSITE" id="PS50030"/>
    </source>
</evidence>
<dbReference type="Gene3D" id="2.40.50.770">
    <property type="entry name" value="RecQ-mediated genome instability protein Rmi1, C-terminal domain"/>
    <property type="match status" value="1"/>
</dbReference>
<evidence type="ECO:0000259" key="8">
    <source>
        <dbReference type="PROSITE" id="PS50304"/>
    </source>
</evidence>
<feature type="compositionally biased region" description="Basic and acidic residues" evidence="6">
    <location>
        <begin position="754"/>
        <end position="763"/>
    </location>
</feature>
<feature type="compositionally biased region" description="Basic and acidic residues" evidence="6">
    <location>
        <begin position="463"/>
        <end position="479"/>
    </location>
</feature>
<organism evidence="9 10">
    <name type="scientific">Batillaria attramentaria</name>
    <dbReference type="NCBI Taxonomy" id="370345"/>
    <lineage>
        <taxon>Eukaryota</taxon>
        <taxon>Metazoa</taxon>
        <taxon>Spiralia</taxon>
        <taxon>Lophotrochozoa</taxon>
        <taxon>Mollusca</taxon>
        <taxon>Gastropoda</taxon>
        <taxon>Caenogastropoda</taxon>
        <taxon>Sorbeoconcha</taxon>
        <taxon>Cerithioidea</taxon>
        <taxon>Batillariidae</taxon>
        <taxon>Batillaria</taxon>
    </lineage>
</organism>
<keyword evidence="4" id="KW-0539">Nucleus</keyword>
<gene>
    <name evidence="9" type="ORF">BaRGS_00034513</name>
</gene>
<dbReference type="Gene3D" id="2.30.30.140">
    <property type="match status" value="1"/>
</dbReference>
<evidence type="ECO:0000256" key="2">
    <source>
        <dbReference type="ARBA" id="ARBA00013421"/>
    </source>
</evidence>
<feature type="domain" description="UBA" evidence="7">
    <location>
        <begin position="243"/>
        <end position="283"/>
    </location>
</feature>
<dbReference type="InterPro" id="IPR042470">
    <property type="entry name" value="RMI1_N_C_sf"/>
</dbReference>
<dbReference type="Gene3D" id="1.10.8.10">
    <property type="entry name" value="DNA helicase RuvA subunit, C-terminal domain"/>
    <property type="match status" value="1"/>
</dbReference>
<feature type="region of interest" description="Disordered" evidence="6">
    <location>
        <begin position="718"/>
        <end position="779"/>
    </location>
</feature>
<sequence length="779" mass="84052">MAGDELARRGWHLTTEGLDQCAENGNKSADVVIQNALNTDLRDIGEKWLPGELGSGRTKVDYVEGPAVLQLIKLRNLSAPKDNEESQAAPRLWKMTLSDGQSNCVAIALEPLKNLSLLTPPGTKVLLQGTVDVESCYLLLTNKNARVLGGRVAALVESWELKRKLAQQSRAGIHSEGGPPEFVAFGKKISSVEAPRRDNFKSLQASKQTKVEEDSEFQQQRQATIAEALQAKAKTFGGGQKQAVPDRDVARIVEMGFSPDQATSALRQAGGDVGSAINALLTGYGRNDRDTYFRGGGRGGRGGGVGSGGGFGAGDGGGGLGPRDRSERSSDDRGESRRGGRGGRGGGRRGRDREEEEESGSSRPSGPATLFDFLETKIPSKGESQQGGGSSYQRVSSSSTQNQKSFSSNPNHRPYSADNLSSSQGSSGSRPQSSSATNYRGGSNYRGDHSQSLDSNYHSQGADYHRSAESGSRDFRDGRGGGGGMSEDAYGLNAHGRRQQNLPPRLANKMGRENSSQSQGPPRSGGGQYQENNSYDNKNRYGNGDAARSNELNHNNSGANSNNRKALREQNSYTPKGNNYSGGRNDRQQFQQNRYDGDQNSQRGSGQGGKPRFDQQKQGQGRRQDGPPTRVVWQRGQTVLAKYWEDEQLYRAVVEAVAENGATAVVTFIDYGNQEEVLCTDIHPLPQQDWNSGYPPPPPPGAPMMNPPVPGYYPGFVPSGMGPPPPPFPGQDSFVPGQISSMEFRRGGSGPAHRRQEQVDRRQRPTQAYYAPPTRKKDG</sequence>
<comment type="subcellular location">
    <subcellularLocation>
        <location evidence="1">Nucleus</location>
    </subcellularLocation>
</comment>
<evidence type="ECO:0000256" key="1">
    <source>
        <dbReference type="ARBA" id="ARBA00004123"/>
    </source>
</evidence>
<dbReference type="InterPro" id="IPR002999">
    <property type="entry name" value="Tudor"/>
</dbReference>
<feature type="compositionally biased region" description="Low complexity" evidence="6">
    <location>
        <begin position="421"/>
        <end position="435"/>
    </location>
</feature>
<dbReference type="SUPFAM" id="SSF46934">
    <property type="entry name" value="UBA-like"/>
    <property type="match status" value="1"/>
</dbReference>
<dbReference type="SMART" id="SM00165">
    <property type="entry name" value="UBA"/>
    <property type="match status" value="1"/>
</dbReference>
<feature type="compositionally biased region" description="Gly residues" evidence="6">
    <location>
        <begin position="294"/>
        <end position="321"/>
    </location>
</feature>
<dbReference type="SMART" id="SM00333">
    <property type="entry name" value="TUDOR"/>
    <property type="match status" value="1"/>
</dbReference>
<dbReference type="SUPFAM" id="SSF63748">
    <property type="entry name" value="Tudor/PWWP/MBT"/>
    <property type="match status" value="1"/>
</dbReference>
<dbReference type="InterPro" id="IPR013894">
    <property type="entry name" value="RMI1_OB"/>
</dbReference>
<dbReference type="SMART" id="SM01161">
    <property type="entry name" value="DUF1767"/>
    <property type="match status" value="1"/>
</dbReference>
<dbReference type="PANTHER" id="PTHR13681">
    <property type="entry name" value="SURVIVAL OF MOTOR NEURON-RELATED-SPLICING FACTOR 30-RELATED"/>
    <property type="match status" value="1"/>
</dbReference>
<feature type="compositionally biased region" description="Low complexity" evidence="6">
    <location>
        <begin position="549"/>
        <end position="563"/>
    </location>
</feature>
<feature type="domain" description="Tudor" evidence="8">
    <location>
        <begin position="632"/>
        <end position="692"/>
    </location>
</feature>
<protein>
    <recommendedName>
        <fullName evidence="2">Tudor domain-containing protein 3</fullName>
    </recommendedName>
</protein>
<proteinExistence type="predicted"/>
<evidence type="ECO:0000256" key="6">
    <source>
        <dbReference type="SAM" id="MobiDB-lite"/>
    </source>
</evidence>
<evidence type="ECO:0000313" key="10">
    <source>
        <dbReference type="Proteomes" id="UP001519460"/>
    </source>
</evidence>
<dbReference type="InterPro" id="IPR015940">
    <property type="entry name" value="UBA"/>
</dbReference>
<dbReference type="PROSITE" id="PS50304">
    <property type="entry name" value="TUDOR"/>
    <property type="match status" value="1"/>
</dbReference>
<dbReference type="Pfam" id="PF08585">
    <property type="entry name" value="RMI1_N_C"/>
    <property type="match status" value="1"/>
</dbReference>
<evidence type="ECO:0000256" key="3">
    <source>
        <dbReference type="ARBA" id="ARBA00022853"/>
    </source>
</evidence>
<dbReference type="Proteomes" id="UP001519460">
    <property type="component" value="Unassembled WGS sequence"/>
</dbReference>
<dbReference type="EMBL" id="JACVVK020000442">
    <property type="protein sequence ID" value="KAK7474270.1"/>
    <property type="molecule type" value="Genomic_DNA"/>
</dbReference>
<comment type="caution">
    <text evidence="9">The sequence shown here is derived from an EMBL/GenBank/DDBJ whole genome shotgun (WGS) entry which is preliminary data.</text>
</comment>
<evidence type="ECO:0000256" key="4">
    <source>
        <dbReference type="ARBA" id="ARBA00023242"/>
    </source>
</evidence>
<evidence type="ECO:0000256" key="5">
    <source>
        <dbReference type="ARBA" id="ARBA00035105"/>
    </source>
</evidence>
<keyword evidence="10" id="KW-1185">Reference proteome</keyword>
<evidence type="ECO:0000313" key="9">
    <source>
        <dbReference type="EMBL" id="KAK7474270.1"/>
    </source>
</evidence>
<comment type="function">
    <text evidence="5">Scaffolding protein that specifically recognizes and binds dimethylarginine-containing proteins. Plays a role in the regulation of translation of target mRNAs by binding Arg/Gly-rich motifs (GAR) in dimethylarginine-containing proteins. In nucleus, acts as a coactivator: recognizes and binds asymmetric dimethylation on the core histone tails associated with transcriptional activation (H3R17me2a and H4R3me2a) and recruits proteins at these arginine-methylated loci. In cytoplasm, acts as an antiviral factor that participates in the assembly of stress granules together with G3BP1.</text>
</comment>
<feature type="compositionally biased region" description="Low complexity" evidence="6">
    <location>
        <begin position="391"/>
        <end position="409"/>
    </location>
</feature>
<dbReference type="GO" id="GO:0006325">
    <property type="term" value="P:chromatin organization"/>
    <property type="evidence" value="ECO:0007669"/>
    <property type="project" value="UniProtKB-KW"/>
</dbReference>
<dbReference type="GO" id="GO:0005634">
    <property type="term" value="C:nucleus"/>
    <property type="evidence" value="ECO:0007669"/>
    <property type="project" value="UniProtKB-SubCell"/>
</dbReference>